<protein>
    <submittedName>
        <fullName evidence="1">Uncharacterized protein</fullName>
    </submittedName>
</protein>
<reference evidence="1 2" key="1">
    <citation type="submission" date="2014-04" db="EMBL/GenBank/DDBJ databases">
        <title>Evolutionary Origins and Diversification of the Mycorrhizal Mutualists.</title>
        <authorList>
            <consortium name="DOE Joint Genome Institute"/>
            <consortium name="Mycorrhizal Genomics Consortium"/>
            <person name="Kohler A."/>
            <person name="Kuo A."/>
            <person name="Nagy L.G."/>
            <person name="Floudas D."/>
            <person name="Copeland A."/>
            <person name="Barry K.W."/>
            <person name="Cichocki N."/>
            <person name="Veneault-Fourrey C."/>
            <person name="LaButti K."/>
            <person name="Lindquist E.A."/>
            <person name="Lipzen A."/>
            <person name="Lundell T."/>
            <person name="Morin E."/>
            <person name="Murat C."/>
            <person name="Riley R."/>
            <person name="Ohm R."/>
            <person name="Sun H."/>
            <person name="Tunlid A."/>
            <person name="Henrissat B."/>
            <person name="Grigoriev I.V."/>
            <person name="Hibbett D.S."/>
            <person name="Martin F."/>
        </authorList>
    </citation>
    <scope>NUCLEOTIDE SEQUENCE [LARGE SCALE GENOMIC DNA]</scope>
    <source>
        <strain evidence="1 2">MD-312</strain>
    </source>
</reference>
<evidence type="ECO:0000313" key="2">
    <source>
        <dbReference type="Proteomes" id="UP000053820"/>
    </source>
</evidence>
<name>A0A0C9W1N9_9AGAM</name>
<keyword evidence="2" id="KW-1185">Reference proteome</keyword>
<dbReference type="Proteomes" id="UP000053820">
    <property type="component" value="Unassembled WGS sequence"/>
</dbReference>
<organism evidence="1 2">
    <name type="scientific">Hydnomerulius pinastri MD-312</name>
    <dbReference type="NCBI Taxonomy" id="994086"/>
    <lineage>
        <taxon>Eukaryota</taxon>
        <taxon>Fungi</taxon>
        <taxon>Dikarya</taxon>
        <taxon>Basidiomycota</taxon>
        <taxon>Agaricomycotina</taxon>
        <taxon>Agaricomycetes</taxon>
        <taxon>Agaricomycetidae</taxon>
        <taxon>Boletales</taxon>
        <taxon>Boletales incertae sedis</taxon>
        <taxon>Leucogyrophana</taxon>
    </lineage>
</organism>
<accession>A0A0C9W1N9</accession>
<dbReference type="AlphaFoldDB" id="A0A0C9W1N9"/>
<gene>
    <name evidence="1" type="ORF">HYDPIDRAFT_111455</name>
</gene>
<sequence length="84" mass="9790">MKREVPRMQRATVMHEAGVTFQSGEWMKIALITPGWRPSWDIRSCHLTHRRGEYWEWDGELGAALVSHPIGMYATLALVVLRWK</sequence>
<dbReference type="EMBL" id="KN839845">
    <property type="protein sequence ID" value="KIJ64830.1"/>
    <property type="molecule type" value="Genomic_DNA"/>
</dbReference>
<evidence type="ECO:0000313" key="1">
    <source>
        <dbReference type="EMBL" id="KIJ64830.1"/>
    </source>
</evidence>
<dbReference type="HOGENOM" id="CLU_2527742_0_0_1"/>
<proteinExistence type="predicted"/>